<feature type="non-terminal residue" evidence="1">
    <location>
        <position position="139"/>
    </location>
</feature>
<dbReference type="Proteomes" id="UP000002640">
    <property type="component" value="Unassembled WGS sequence"/>
</dbReference>
<evidence type="ECO:0000313" key="1">
    <source>
        <dbReference type="EMBL" id="EGZ14234.1"/>
    </source>
</evidence>
<name>G4ZSL2_PHYSP</name>
<sequence length="139" mass="15116">RIQTPHQQKNSQNETTPDWPSLRFHFSFKRKSTNVYGHNEFDMIAEPTVSKDGARVLYDVFATFAKGSTTFNYTLVDGTAYLSSSSGTTTAPMTKCLESESSSLPPINNIVAALNGATEASSDPHGVQCSTGRLYKASV</sequence>
<dbReference type="GeneID" id="20651195"/>
<reference evidence="1 2" key="1">
    <citation type="journal article" date="2006" name="Science">
        <title>Phytophthora genome sequences uncover evolutionary origins and mechanisms of pathogenesis.</title>
        <authorList>
            <person name="Tyler B.M."/>
            <person name="Tripathy S."/>
            <person name="Zhang X."/>
            <person name="Dehal P."/>
            <person name="Jiang R.H."/>
            <person name="Aerts A."/>
            <person name="Arredondo F.D."/>
            <person name="Baxter L."/>
            <person name="Bensasson D."/>
            <person name="Beynon J.L."/>
            <person name="Chapman J."/>
            <person name="Damasceno C.M."/>
            <person name="Dorrance A.E."/>
            <person name="Dou D."/>
            <person name="Dickerman A.W."/>
            <person name="Dubchak I.L."/>
            <person name="Garbelotto M."/>
            <person name="Gijzen M."/>
            <person name="Gordon S.G."/>
            <person name="Govers F."/>
            <person name="Grunwald N.J."/>
            <person name="Huang W."/>
            <person name="Ivors K.L."/>
            <person name="Jones R.W."/>
            <person name="Kamoun S."/>
            <person name="Krampis K."/>
            <person name="Lamour K.H."/>
            <person name="Lee M.K."/>
            <person name="McDonald W.H."/>
            <person name="Medina M."/>
            <person name="Meijer H.J."/>
            <person name="Nordberg E.K."/>
            <person name="Maclean D.J."/>
            <person name="Ospina-Giraldo M.D."/>
            <person name="Morris P.F."/>
            <person name="Phuntumart V."/>
            <person name="Putnam N.H."/>
            <person name="Rash S."/>
            <person name="Rose J.K."/>
            <person name="Sakihama Y."/>
            <person name="Salamov A.A."/>
            <person name="Savidor A."/>
            <person name="Scheuring C.F."/>
            <person name="Smith B.M."/>
            <person name="Sobral B.W."/>
            <person name="Terry A."/>
            <person name="Torto-Alalibo T.A."/>
            <person name="Win J."/>
            <person name="Xu Z."/>
            <person name="Zhang H."/>
            <person name="Grigoriev I.V."/>
            <person name="Rokhsar D.S."/>
            <person name="Boore J.L."/>
        </authorList>
    </citation>
    <scope>NUCLEOTIDE SEQUENCE [LARGE SCALE GENOMIC DNA]</scope>
    <source>
        <strain evidence="1 2">P6497</strain>
    </source>
</reference>
<proteinExistence type="predicted"/>
<evidence type="ECO:0000313" key="2">
    <source>
        <dbReference type="Proteomes" id="UP000002640"/>
    </source>
</evidence>
<keyword evidence="2" id="KW-1185">Reference proteome</keyword>
<dbReference type="AlphaFoldDB" id="G4ZSL2"/>
<dbReference type="InParanoid" id="G4ZSL2"/>
<accession>G4ZSL2</accession>
<dbReference type="KEGG" id="psoj:PHYSODRAFT_394585"/>
<dbReference type="RefSeq" id="XP_009531663.1">
    <property type="nucleotide sequence ID" value="XM_009533368.1"/>
</dbReference>
<feature type="non-terminal residue" evidence="1">
    <location>
        <position position="1"/>
    </location>
</feature>
<dbReference type="EMBL" id="JH159156">
    <property type="protein sequence ID" value="EGZ14234.1"/>
    <property type="molecule type" value="Genomic_DNA"/>
</dbReference>
<protein>
    <submittedName>
        <fullName evidence="1">Uncharacterized protein</fullName>
    </submittedName>
</protein>
<gene>
    <name evidence="1" type="ORF">PHYSODRAFT_394585</name>
</gene>
<organism evidence="1 2">
    <name type="scientific">Phytophthora sojae (strain P6497)</name>
    <name type="common">Soybean stem and root rot agent</name>
    <name type="synonym">Phytophthora megasperma f. sp. glycines</name>
    <dbReference type="NCBI Taxonomy" id="1094619"/>
    <lineage>
        <taxon>Eukaryota</taxon>
        <taxon>Sar</taxon>
        <taxon>Stramenopiles</taxon>
        <taxon>Oomycota</taxon>
        <taxon>Peronosporomycetes</taxon>
        <taxon>Peronosporales</taxon>
        <taxon>Peronosporaceae</taxon>
        <taxon>Phytophthora</taxon>
    </lineage>
</organism>